<dbReference type="SUPFAM" id="SSF52980">
    <property type="entry name" value="Restriction endonuclease-like"/>
    <property type="match status" value="1"/>
</dbReference>
<evidence type="ECO:0000259" key="1">
    <source>
        <dbReference type="Pfam" id="PF13173"/>
    </source>
</evidence>
<accession>A0A2N1UNS3</accession>
<protein>
    <submittedName>
        <fullName evidence="3">AAA family ATPase</fullName>
    </submittedName>
</protein>
<feature type="domain" description="AAA" evidence="1">
    <location>
        <begin position="17"/>
        <end position="133"/>
    </location>
</feature>
<dbReference type="InterPro" id="IPR027417">
    <property type="entry name" value="P-loop_NTPase"/>
</dbReference>
<feature type="domain" description="DUF4143" evidence="2">
    <location>
        <begin position="175"/>
        <end position="334"/>
    </location>
</feature>
<dbReference type="InterPro" id="IPR041682">
    <property type="entry name" value="AAA_14"/>
</dbReference>
<evidence type="ECO:0000259" key="2">
    <source>
        <dbReference type="Pfam" id="PF13635"/>
    </source>
</evidence>
<dbReference type="AlphaFoldDB" id="A0A2N1UNS3"/>
<dbReference type="Pfam" id="PF13635">
    <property type="entry name" value="DUF4143"/>
    <property type="match status" value="1"/>
</dbReference>
<dbReference type="EMBL" id="PGYQ01000002">
    <property type="protein sequence ID" value="PKL72532.1"/>
    <property type="molecule type" value="Genomic_DNA"/>
</dbReference>
<dbReference type="Pfam" id="PF13173">
    <property type="entry name" value="AAA_14"/>
    <property type="match status" value="1"/>
</dbReference>
<organism evidence="3 4">
    <name type="scientific">Candidatus Kuenenbacteria bacterium HGW-Kuenenbacteria-1</name>
    <dbReference type="NCBI Taxonomy" id="2013812"/>
    <lineage>
        <taxon>Bacteria</taxon>
        <taxon>Candidatus Kueneniibacteriota</taxon>
    </lineage>
</organism>
<comment type="caution">
    <text evidence="3">The sequence shown here is derived from an EMBL/GenBank/DDBJ whole genome shotgun (WGS) entry which is preliminary data.</text>
</comment>
<dbReference type="Proteomes" id="UP000233414">
    <property type="component" value="Unassembled WGS sequence"/>
</dbReference>
<evidence type="ECO:0000313" key="3">
    <source>
        <dbReference type="EMBL" id="PKL72532.1"/>
    </source>
</evidence>
<proteinExistence type="predicted"/>
<dbReference type="PANTHER" id="PTHR43566:SF2">
    <property type="entry name" value="DUF4143 DOMAIN-CONTAINING PROTEIN"/>
    <property type="match status" value="1"/>
</dbReference>
<sequence>MINRIIGNKLIKLASKFPVVSVIGPRQSGKTTLVRNIFPKLDYVSLEDLDTRDFALRDPRGFLASYKKGVIIDEVQRCPNIFSYIQTIVDEKNISGQFILTGSQNILLQENLSQSLSGRVAILKLLPLSFEELKNSQKKIGNIEQYLFNGFYPRIYDKKIAAVDWYPNYIQTYIERDVRLIKNIGNLSVFQKFVKMCAGRIGQILNLSSLGNECGISHNTAKSWLSILESSYIIFLLKPYYNNFNKRLIKMPKLYFYDTGLACSLLGIQNEKQLSTHYIKGGLFESFVISEIFKKRFNLGVEPNCYYWRDKSGNEIDCLIDEGGKLIQIEIKSGKTISSDFFIDLQYWKKIVGENNTNFNVIYGGDVEQKRTDIKIINWKNMFNNLI</sequence>
<dbReference type="InterPro" id="IPR011335">
    <property type="entry name" value="Restrct_endonuc-II-like"/>
</dbReference>
<gene>
    <name evidence="3" type="ORF">CVV26_00785</name>
</gene>
<dbReference type="PANTHER" id="PTHR43566">
    <property type="entry name" value="CONSERVED PROTEIN"/>
    <property type="match status" value="1"/>
</dbReference>
<name>A0A2N1UNS3_9BACT</name>
<dbReference type="InterPro" id="IPR025420">
    <property type="entry name" value="DUF4143"/>
</dbReference>
<evidence type="ECO:0000313" key="4">
    <source>
        <dbReference type="Proteomes" id="UP000233414"/>
    </source>
</evidence>
<reference evidence="3 4" key="1">
    <citation type="journal article" date="2017" name="ISME J.">
        <title>Potential for microbial H2 and metal transformations associated with novel bacteria and archaea in deep terrestrial subsurface sediments.</title>
        <authorList>
            <person name="Hernsdorf A.W."/>
            <person name="Amano Y."/>
            <person name="Miyakawa K."/>
            <person name="Ise K."/>
            <person name="Suzuki Y."/>
            <person name="Anantharaman K."/>
            <person name="Probst A."/>
            <person name="Burstein D."/>
            <person name="Thomas B.C."/>
            <person name="Banfield J.F."/>
        </authorList>
    </citation>
    <scope>NUCLEOTIDE SEQUENCE [LARGE SCALE GENOMIC DNA]</scope>
    <source>
        <strain evidence="3">HGW-Kuenenbacteria-1</strain>
    </source>
</reference>
<dbReference type="SUPFAM" id="SSF52540">
    <property type="entry name" value="P-loop containing nucleoside triphosphate hydrolases"/>
    <property type="match status" value="1"/>
</dbReference>